<dbReference type="SUPFAM" id="SSF46894">
    <property type="entry name" value="C-terminal effector domain of the bipartite response regulators"/>
    <property type="match status" value="1"/>
</dbReference>
<dbReference type="CDD" id="cd17535">
    <property type="entry name" value="REC_NarL-like"/>
    <property type="match status" value="1"/>
</dbReference>
<dbReference type="PROSITE" id="PS00622">
    <property type="entry name" value="HTH_LUXR_1"/>
    <property type="match status" value="1"/>
</dbReference>
<keyword evidence="9" id="KW-1185">Reference proteome</keyword>
<feature type="modified residue" description="4-aspartylphosphate" evidence="3">
    <location>
        <position position="67"/>
    </location>
</feature>
<dbReference type="EMBL" id="CP035708">
    <property type="protein sequence ID" value="QEN00706.1"/>
    <property type="molecule type" value="Genomic_DNA"/>
</dbReference>
<dbReference type="AlphaFoldDB" id="A0A5C1Q1D7"/>
<feature type="domain" description="HTH luxR-type" evidence="4">
    <location>
        <begin position="152"/>
        <end position="217"/>
    </location>
</feature>
<dbReference type="InterPro" id="IPR001789">
    <property type="entry name" value="Sig_transdc_resp-reg_receiver"/>
</dbReference>
<evidence type="ECO:0000256" key="1">
    <source>
        <dbReference type="ARBA" id="ARBA00022553"/>
    </source>
</evidence>
<feature type="domain" description="Response regulatory" evidence="5">
    <location>
        <begin position="16"/>
        <end position="132"/>
    </location>
</feature>
<dbReference type="OrthoDB" id="9816469at2"/>
<reference evidence="6 9" key="2">
    <citation type="submission" date="2024-06" db="EMBL/GenBank/DDBJ databases">
        <title>Genomic Encyclopedia of Type Strains, Phase IV (KMG-IV): sequencing the most valuable type-strain genomes for metagenomic binning, comparative biology and taxonomic classification.</title>
        <authorList>
            <person name="Goeker M."/>
        </authorList>
    </citation>
    <scope>NUCLEOTIDE SEQUENCE [LARGE SCALE GENOMIC DNA]</scope>
    <source>
        <strain evidence="6 9">D-501</strain>
    </source>
</reference>
<dbReference type="PANTHER" id="PTHR43214">
    <property type="entry name" value="TWO-COMPONENT RESPONSE REGULATOR"/>
    <property type="match status" value="1"/>
</dbReference>
<dbReference type="GO" id="GO:0000160">
    <property type="term" value="P:phosphorelay signal transduction system"/>
    <property type="evidence" value="ECO:0007669"/>
    <property type="project" value="InterPro"/>
</dbReference>
<dbReference type="EMBL" id="JBEPLS010000003">
    <property type="protein sequence ID" value="MET3603249.1"/>
    <property type="molecule type" value="Genomic_DNA"/>
</dbReference>
<dbReference type="GO" id="GO:0006355">
    <property type="term" value="P:regulation of DNA-templated transcription"/>
    <property type="evidence" value="ECO:0007669"/>
    <property type="project" value="InterPro"/>
</dbReference>
<dbReference type="InterPro" id="IPR039420">
    <property type="entry name" value="WalR-like"/>
</dbReference>
<dbReference type="PROSITE" id="PS50043">
    <property type="entry name" value="HTH_LUXR_2"/>
    <property type="match status" value="1"/>
</dbReference>
<dbReference type="SMART" id="SM00448">
    <property type="entry name" value="REC"/>
    <property type="match status" value="1"/>
</dbReference>
<dbReference type="SMART" id="SM00421">
    <property type="entry name" value="HTH_LUXR"/>
    <property type="match status" value="1"/>
</dbReference>
<evidence type="ECO:0000313" key="6">
    <source>
        <dbReference type="EMBL" id="MET3603249.1"/>
    </source>
</evidence>
<dbReference type="InterPro" id="IPR011006">
    <property type="entry name" value="CheY-like_superfamily"/>
</dbReference>
<name>A0A5C1Q1D7_9BURK</name>
<keyword evidence="2" id="KW-0238">DNA-binding</keyword>
<evidence type="ECO:0000259" key="5">
    <source>
        <dbReference type="PROSITE" id="PS50110"/>
    </source>
</evidence>
<evidence type="ECO:0000313" key="9">
    <source>
        <dbReference type="Proteomes" id="UP001549111"/>
    </source>
</evidence>
<dbReference type="CDD" id="cd06170">
    <property type="entry name" value="LuxR_C_like"/>
    <property type="match status" value="1"/>
</dbReference>
<gene>
    <name evidence="6" type="ORF">ABIC99_001033</name>
    <name evidence="7" type="ORF">EWH46_07885</name>
</gene>
<dbReference type="SUPFAM" id="SSF52172">
    <property type="entry name" value="CheY-like"/>
    <property type="match status" value="1"/>
</dbReference>
<dbReference type="GO" id="GO:0003677">
    <property type="term" value="F:DNA binding"/>
    <property type="evidence" value="ECO:0007669"/>
    <property type="project" value="UniProtKB-KW"/>
</dbReference>
<organism evidence="7 8">
    <name type="scientific">Sphaerotilus sulfidivorans</name>
    <dbReference type="NCBI Taxonomy" id="639200"/>
    <lineage>
        <taxon>Bacteria</taxon>
        <taxon>Pseudomonadati</taxon>
        <taxon>Pseudomonadota</taxon>
        <taxon>Betaproteobacteria</taxon>
        <taxon>Burkholderiales</taxon>
        <taxon>Sphaerotilaceae</taxon>
        <taxon>Sphaerotilus</taxon>
    </lineage>
</organism>
<dbReference type="InterPro" id="IPR000792">
    <property type="entry name" value="Tscrpt_reg_LuxR_C"/>
</dbReference>
<reference evidence="7 8" key="1">
    <citation type="submission" date="2019-02" db="EMBL/GenBank/DDBJ databases">
        <title>Complete Genome Sequence and Methylome Analysis of Sphaerotilus natans subsp. sulfidivorans D-507.</title>
        <authorList>
            <person name="Fomenkov A."/>
            <person name="Gridneva E."/>
            <person name="Smolyakov D."/>
            <person name="Dubinina G."/>
            <person name="Vincze T."/>
            <person name="Grabovich M."/>
            <person name="Roberts R.J."/>
        </authorList>
    </citation>
    <scope>NUCLEOTIDE SEQUENCE [LARGE SCALE GENOMIC DNA]</scope>
    <source>
        <strain evidence="7 8">D-507</strain>
    </source>
</reference>
<dbReference type="RefSeq" id="WP_149503429.1">
    <property type="nucleotide sequence ID" value="NZ_CP035708.1"/>
</dbReference>
<dbReference type="PROSITE" id="PS50110">
    <property type="entry name" value="RESPONSE_REGULATORY"/>
    <property type="match status" value="1"/>
</dbReference>
<dbReference type="Gene3D" id="3.40.50.2300">
    <property type="match status" value="1"/>
</dbReference>
<evidence type="ECO:0000256" key="2">
    <source>
        <dbReference type="ARBA" id="ARBA00023125"/>
    </source>
</evidence>
<dbReference type="Proteomes" id="UP000323522">
    <property type="component" value="Chromosome"/>
</dbReference>
<dbReference type="PRINTS" id="PR00038">
    <property type="entry name" value="HTHLUXR"/>
</dbReference>
<accession>A0A5C1Q1D7</accession>
<evidence type="ECO:0000259" key="4">
    <source>
        <dbReference type="PROSITE" id="PS50043"/>
    </source>
</evidence>
<dbReference type="InterPro" id="IPR058245">
    <property type="entry name" value="NreC/VraR/RcsB-like_REC"/>
</dbReference>
<protein>
    <submittedName>
        <fullName evidence="6">NarL family two-component system response regulator LiaR</fullName>
    </submittedName>
    <submittedName>
        <fullName evidence="7">Response regulator transcription factor</fullName>
    </submittedName>
</protein>
<evidence type="ECO:0000256" key="3">
    <source>
        <dbReference type="PROSITE-ProRule" id="PRU00169"/>
    </source>
</evidence>
<evidence type="ECO:0000313" key="8">
    <source>
        <dbReference type="Proteomes" id="UP000323522"/>
    </source>
</evidence>
<dbReference type="Proteomes" id="UP001549111">
    <property type="component" value="Unassembled WGS sequence"/>
</dbReference>
<dbReference type="Pfam" id="PF00072">
    <property type="entry name" value="Response_reg"/>
    <property type="match status" value="1"/>
</dbReference>
<sequence>MNGPHASQAHPHARLRILIVDDHPMIRNGLAAMVRGEADFELVGEAAHGADAVRIAPELAPDVVLMDLVMPQMDGIEAMTRLRPLLPSTRFVILTSLTEPGEVQRALQAGASGYLTKTASAQELVNVIRAAHGGRRVLSPEATEALIAASQPGQPGADLTQRERELLALMARGLTNQDIAEQLRIALPTVKFHITNILSKLGVGNRTEAVLLALKHRLVPPAG</sequence>
<dbReference type="KEGG" id="snn:EWH46_07885"/>
<keyword evidence="1 3" id="KW-0597">Phosphoprotein</keyword>
<evidence type="ECO:0000313" key="7">
    <source>
        <dbReference type="EMBL" id="QEN00706.1"/>
    </source>
</evidence>
<proteinExistence type="predicted"/>
<dbReference type="Pfam" id="PF00196">
    <property type="entry name" value="GerE"/>
    <property type="match status" value="1"/>
</dbReference>
<dbReference type="InterPro" id="IPR016032">
    <property type="entry name" value="Sig_transdc_resp-reg_C-effctor"/>
</dbReference>
<dbReference type="PANTHER" id="PTHR43214:SF43">
    <property type="entry name" value="TWO-COMPONENT RESPONSE REGULATOR"/>
    <property type="match status" value="1"/>
</dbReference>